<dbReference type="Pfam" id="PF00534">
    <property type="entry name" value="Glycos_transf_1"/>
    <property type="match status" value="1"/>
</dbReference>
<dbReference type="AlphaFoldDB" id="A0AAX0Z0C4"/>
<name>A0AAX0Z0C4_9GAMM</name>
<protein>
    <recommendedName>
        <fullName evidence="1">Glycosyl transferase family 1 domain-containing protein</fullName>
    </recommendedName>
</protein>
<dbReference type="Gene3D" id="3.40.50.2000">
    <property type="entry name" value="Glycogen Phosphorylase B"/>
    <property type="match status" value="2"/>
</dbReference>
<accession>A0AAX0Z0C4</accession>
<dbReference type="Proteomes" id="UP000240728">
    <property type="component" value="Unassembled WGS sequence"/>
</dbReference>
<feature type="domain" description="Glycosyl transferase family 1" evidence="1">
    <location>
        <begin position="212"/>
        <end position="367"/>
    </location>
</feature>
<comment type="caution">
    <text evidence="2">The sequence shown here is derived from an EMBL/GenBank/DDBJ whole genome shotgun (WGS) entry which is preliminary data.</text>
</comment>
<dbReference type="SUPFAM" id="SSF53756">
    <property type="entry name" value="UDP-Glycosyltransferase/glycogen phosphorylase"/>
    <property type="match status" value="1"/>
</dbReference>
<evidence type="ECO:0000313" key="3">
    <source>
        <dbReference type="Proteomes" id="UP000240728"/>
    </source>
</evidence>
<dbReference type="RefSeq" id="WP_045067145.1">
    <property type="nucleotide sequence ID" value="NZ_JZTB01000010.1"/>
</dbReference>
<reference evidence="2 3" key="1">
    <citation type="submission" date="2018-01" db="EMBL/GenBank/DDBJ databases">
        <title>Whole genome sequencing of Histamine producing bacteria.</title>
        <authorList>
            <person name="Butler K."/>
        </authorList>
    </citation>
    <scope>NUCLEOTIDE SEQUENCE [LARGE SCALE GENOMIC DNA]</scope>
    <source>
        <strain evidence="2 3">A1-4</strain>
    </source>
</reference>
<sequence length="390" mass="44285">MNKKILVISDHQGGGAGHVAIQSGLLLSDQGYNVDYIFGDDFFKFNAIGYCCNYSAIDIIRKKLAISKPDIILIHNFDHLWSPLFLIEINKYKEKTGAKVIMTVHDYHIVSASNSLSYYENAEKKFFKEPPSFKVLLTKKLDRRSYVYGLARLVQWYPYYSVLNLQKTFDHFMCPSEFIYKQVVKRFDPSIVSIVHNPTSATISSCQLDNDNDNDNVVITFAGRLSKDKGIYDFIKSMADSKLVSPKNITINIIGKGPYFNDLEKLVDILKAQNITIVLHGLQKFEIVKSIFENSTYVLLPSLCYENAPLTLIEGVFAGCKILTMNYGGMAEIANKLDDSILMDDFSSTSIQMVLGKLNTNKEKQATLNDFYLDYSNDSYISKVEKLFHN</sequence>
<evidence type="ECO:0000259" key="1">
    <source>
        <dbReference type="Pfam" id="PF00534"/>
    </source>
</evidence>
<dbReference type="GO" id="GO:1901135">
    <property type="term" value="P:carbohydrate derivative metabolic process"/>
    <property type="evidence" value="ECO:0007669"/>
    <property type="project" value="UniProtKB-ARBA"/>
</dbReference>
<organism evidence="2 3">
    <name type="scientific">Photobacterium kishitanii</name>
    <dbReference type="NCBI Taxonomy" id="318456"/>
    <lineage>
        <taxon>Bacteria</taxon>
        <taxon>Pseudomonadati</taxon>
        <taxon>Pseudomonadota</taxon>
        <taxon>Gammaproteobacteria</taxon>
        <taxon>Vibrionales</taxon>
        <taxon>Vibrionaceae</taxon>
        <taxon>Photobacterium</taxon>
    </lineage>
</organism>
<dbReference type="EMBL" id="PYOZ01000001">
    <property type="protein sequence ID" value="PSX46596.1"/>
    <property type="molecule type" value="Genomic_DNA"/>
</dbReference>
<dbReference type="CDD" id="cd03801">
    <property type="entry name" value="GT4_PimA-like"/>
    <property type="match status" value="1"/>
</dbReference>
<evidence type="ECO:0000313" key="2">
    <source>
        <dbReference type="EMBL" id="PSX46596.1"/>
    </source>
</evidence>
<dbReference type="PANTHER" id="PTHR12526">
    <property type="entry name" value="GLYCOSYLTRANSFERASE"/>
    <property type="match status" value="1"/>
</dbReference>
<proteinExistence type="predicted"/>
<gene>
    <name evidence="2" type="ORF">C0W53_00770</name>
</gene>
<keyword evidence="3" id="KW-1185">Reference proteome</keyword>
<dbReference type="InterPro" id="IPR001296">
    <property type="entry name" value="Glyco_trans_1"/>
</dbReference>
<dbReference type="GO" id="GO:0016757">
    <property type="term" value="F:glycosyltransferase activity"/>
    <property type="evidence" value="ECO:0007669"/>
    <property type="project" value="InterPro"/>
</dbReference>